<proteinExistence type="predicted"/>
<protein>
    <submittedName>
        <fullName evidence="1">Uncharacterized protein</fullName>
    </submittedName>
</protein>
<comment type="caution">
    <text evidence="1">The sequence shown here is derived from an EMBL/GenBank/DDBJ whole genome shotgun (WGS) entry which is preliminary data.</text>
</comment>
<dbReference type="AlphaFoldDB" id="A0ABD2N959"/>
<reference evidence="1 2" key="1">
    <citation type="journal article" date="2021" name="BMC Biol.">
        <title>Horizontally acquired antibacterial genes associated with adaptive radiation of ladybird beetles.</title>
        <authorList>
            <person name="Li H.S."/>
            <person name="Tang X.F."/>
            <person name="Huang Y.H."/>
            <person name="Xu Z.Y."/>
            <person name="Chen M.L."/>
            <person name="Du X.Y."/>
            <person name="Qiu B.Y."/>
            <person name="Chen P.T."/>
            <person name="Zhang W."/>
            <person name="Slipinski A."/>
            <person name="Escalona H.E."/>
            <person name="Waterhouse R.M."/>
            <person name="Zwick A."/>
            <person name="Pang H."/>
        </authorList>
    </citation>
    <scope>NUCLEOTIDE SEQUENCE [LARGE SCALE GENOMIC DNA]</scope>
    <source>
        <strain evidence="1">SYSU2018</strain>
    </source>
</reference>
<name>A0ABD2N959_9CUCU</name>
<evidence type="ECO:0000313" key="2">
    <source>
        <dbReference type="Proteomes" id="UP001516400"/>
    </source>
</evidence>
<accession>A0ABD2N959</accession>
<evidence type="ECO:0000313" key="1">
    <source>
        <dbReference type="EMBL" id="KAL3274879.1"/>
    </source>
</evidence>
<dbReference type="Proteomes" id="UP001516400">
    <property type="component" value="Unassembled WGS sequence"/>
</dbReference>
<sequence>MIVCSDDKSDLEIGSGQTIKHSDSFRYLGGKWKKFNNVSNKIAQGKRVIRQLNLMLWNKKLIKKLHLIYDTIFETHTYGAETWKLTQREKDRLKALEMDFSKQWSFKIGTREK</sequence>
<keyword evidence="2" id="KW-1185">Reference proteome</keyword>
<dbReference type="EMBL" id="JABFTP020000083">
    <property type="protein sequence ID" value="KAL3274879.1"/>
    <property type="molecule type" value="Genomic_DNA"/>
</dbReference>
<organism evidence="1 2">
    <name type="scientific">Cryptolaemus montrouzieri</name>
    <dbReference type="NCBI Taxonomy" id="559131"/>
    <lineage>
        <taxon>Eukaryota</taxon>
        <taxon>Metazoa</taxon>
        <taxon>Ecdysozoa</taxon>
        <taxon>Arthropoda</taxon>
        <taxon>Hexapoda</taxon>
        <taxon>Insecta</taxon>
        <taxon>Pterygota</taxon>
        <taxon>Neoptera</taxon>
        <taxon>Endopterygota</taxon>
        <taxon>Coleoptera</taxon>
        <taxon>Polyphaga</taxon>
        <taxon>Cucujiformia</taxon>
        <taxon>Coccinelloidea</taxon>
        <taxon>Coccinellidae</taxon>
        <taxon>Scymninae</taxon>
        <taxon>Scymnini</taxon>
        <taxon>Cryptolaemus</taxon>
    </lineage>
</organism>
<gene>
    <name evidence="1" type="ORF">HHI36_019661</name>
</gene>